<dbReference type="GO" id="GO:0012505">
    <property type="term" value="C:endomembrane system"/>
    <property type="evidence" value="ECO:0007669"/>
    <property type="project" value="UniProtKB-SubCell"/>
</dbReference>
<name>X0VFN7_9ZZZZ</name>
<accession>X0VFN7</accession>
<keyword evidence="3" id="KW-1133">Transmembrane helix</keyword>
<dbReference type="AlphaFoldDB" id="X0VFN7"/>
<reference evidence="6" key="1">
    <citation type="journal article" date="2014" name="Front. Microbiol.">
        <title>High frequency of phylogenetically diverse reductive dehalogenase-homologous genes in deep subseafloor sedimentary metagenomes.</title>
        <authorList>
            <person name="Kawai M."/>
            <person name="Futagami T."/>
            <person name="Toyoda A."/>
            <person name="Takaki Y."/>
            <person name="Nishi S."/>
            <person name="Hori S."/>
            <person name="Arai W."/>
            <person name="Tsubouchi T."/>
            <person name="Morono Y."/>
            <person name="Uchiyama I."/>
            <person name="Ito T."/>
            <person name="Fujiyama A."/>
            <person name="Inagaki F."/>
            <person name="Takami H."/>
        </authorList>
    </citation>
    <scope>NUCLEOTIDE SEQUENCE</scope>
    <source>
        <strain evidence="6">Expedition CK06-06</strain>
    </source>
</reference>
<evidence type="ECO:0000256" key="2">
    <source>
        <dbReference type="ARBA" id="ARBA00022692"/>
    </source>
</evidence>
<sequence>DAVAAYYCAMDTNTPIRVRGTLLGALAYFIVPADMIPDILVGVGLTDDAAIIAAVMGLLATHIKPHHRAAASKVLGKDLPPGDSDDQPI</sequence>
<evidence type="ECO:0000256" key="4">
    <source>
        <dbReference type="ARBA" id="ARBA00023136"/>
    </source>
</evidence>
<keyword evidence="4" id="KW-0472">Membrane</keyword>
<evidence type="ECO:0000259" key="5">
    <source>
        <dbReference type="Pfam" id="PF06803"/>
    </source>
</evidence>
<protein>
    <recommendedName>
        <fullName evidence="5">DUF1232 domain-containing protein</fullName>
    </recommendedName>
</protein>
<evidence type="ECO:0000313" key="6">
    <source>
        <dbReference type="EMBL" id="GAF99365.1"/>
    </source>
</evidence>
<comment type="caution">
    <text evidence="6">The sequence shown here is derived from an EMBL/GenBank/DDBJ whole genome shotgun (WGS) entry which is preliminary data.</text>
</comment>
<feature type="domain" description="DUF1232" evidence="5">
    <location>
        <begin position="19"/>
        <end position="53"/>
    </location>
</feature>
<evidence type="ECO:0000256" key="1">
    <source>
        <dbReference type="ARBA" id="ARBA00004127"/>
    </source>
</evidence>
<organism evidence="6">
    <name type="scientific">marine sediment metagenome</name>
    <dbReference type="NCBI Taxonomy" id="412755"/>
    <lineage>
        <taxon>unclassified sequences</taxon>
        <taxon>metagenomes</taxon>
        <taxon>ecological metagenomes</taxon>
    </lineage>
</organism>
<dbReference type="InterPro" id="IPR010652">
    <property type="entry name" value="DUF1232"/>
</dbReference>
<feature type="non-terminal residue" evidence="6">
    <location>
        <position position="1"/>
    </location>
</feature>
<keyword evidence="2" id="KW-0812">Transmembrane</keyword>
<dbReference type="PIRSF" id="PIRSF031804">
    <property type="entry name" value="UCP031804"/>
    <property type="match status" value="1"/>
</dbReference>
<proteinExistence type="predicted"/>
<dbReference type="InterPro" id="IPR016983">
    <property type="entry name" value="UCP031804"/>
</dbReference>
<dbReference type="Pfam" id="PF06803">
    <property type="entry name" value="DUF1232"/>
    <property type="match status" value="1"/>
</dbReference>
<evidence type="ECO:0000256" key="3">
    <source>
        <dbReference type="ARBA" id="ARBA00022989"/>
    </source>
</evidence>
<comment type="subcellular location">
    <subcellularLocation>
        <location evidence="1">Endomembrane system</location>
        <topology evidence="1">Multi-pass membrane protein</topology>
    </subcellularLocation>
</comment>
<gene>
    <name evidence="6" type="ORF">S01H1_20389</name>
</gene>
<dbReference type="EMBL" id="BARS01011149">
    <property type="protein sequence ID" value="GAF99365.1"/>
    <property type="molecule type" value="Genomic_DNA"/>
</dbReference>